<feature type="transmembrane region" description="Helical" evidence="1">
    <location>
        <begin position="62"/>
        <end position="83"/>
    </location>
</feature>
<reference evidence="2 3" key="1">
    <citation type="submission" date="2018-01" db="EMBL/GenBank/DDBJ databases">
        <title>Complete genome sequence of Streptomyces lunaelactis MM109T, a Ferroverdin A producer isolated from cave moonmilk deposits.</title>
        <authorList>
            <person name="Naome A."/>
            <person name="Martinet L."/>
            <person name="Maciejewska M."/>
            <person name="Anderssen S."/>
            <person name="Adam D."/>
            <person name="Tenconi E."/>
            <person name="Deflandre B."/>
            <person name="Arguelles-Arias A."/>
            <person name="Calusinska M."/>
            <person name="Copieters W."/>
            <person name="Karim L."/>
            <person name="Hanikenne M."/>
            <person name="Baurain D."/>
            <person name="van Wezel G."/>
            <person name="Smargiasso N."/>
            <person name="de Pauw E."/>
            <person name="Delfosse P."/>
            <person name="Rigali S."/>
        </authorList>
    </citation>
    <scope>NUCLEOTIDE SEQUENCE [LARGE SCALE GENOMIC DNA]</scope>
    <source>
        <strain evidence="2 3">MM109</strain>
    </source>
</reference>
<protein>
    <recommendedName>
        <fullName evidence="4">LigA protein</fullName>
    </recommendedName>
</protein>
<feature type="transmembrane region" description="Helical" evidence="1">
    <location>
        <begin position="263"/>
        <end position="286"/>
    </location>
</feature>
<dbReference type="AlphaFoldDB" id="A0A2R4SZL6"/>
<sequence length="326" mass="34169">MTRTPLAPAAFPVPAGRARTVLCAVAIASCVPYLGLKTAWIAGSRTGIPDGSALLDNRALMAVANSITVLMDGAVIVLALLLVQAWGRRVPAWLLAAPMWTAGGLLLPIMVGFPVQLLAGAFTGAEAERSTSEPFLDEWVFGVVYSGFIVQGLTLGTLFVLYARERWNHVWRGRVWDLPTAAIGGTLKVTAVAAAVLALFPATMRLLWACGATTGLSEARIEERTADFYVLEGISVLFVVIAVAGALMLAFRRVPALPLKAPLAMAWLGSGAVGCWGIWLLIAAVLPAGEEGGRASGLMALTYAVGMIVGLLVATGTASFLRRRGA</sequence>
<name>A0A2R4SZL6_9ACTN</name>
<feature type="transmembrane region" description="Helical" evidence="1">
    <location>
        <begin position="228"/>
        <end position="251"/>
    </location>
</feature>
<dbReference type="PROSITE" id="PS51257">
    <property type="entry name" value="PROKAR_LIPOPROTEIN"/>
    <property type="match status" value="1"/>
</dbReference>
<dbReference type="Proteomes" id="UP000244201">
    <property type="component" value="Chromosome"/>
</dbReference>
<accession>A0A2R4SZL6</accession>
<keyword evidence="1" id="KW-0812">Transmembrane</keyword>
<feature type="transmembrane region" description="Helical" evidence="1">
    <location>
        <begin position="139"/>
        <end position="163"/>
    </location>
</feature>
<proteinExistence type="predicted"/>
<evidence type="ECO:0000256" key="1">
    <source>
        <dbReference type="SAM" id="Phobius"/>
    </source>
</evidence>
<dbReference type="OrthoDB" id="4964568at2"/>
<dbReference type="GeneID" id="55655410"/>
<keyword evidence="1" id="KW-1133">Transmembrane helix</keyword>
<feature type="transmembrane region" description="Helical" evidence="1">
    <location>
        <begin position="175"/>
        <end position="208"/>
    </location>
</feature>
<gene>
    <name evidence="2" type="ORF">SLUN_09070</name>
</gene>
<keyword evidence="3" id="KW-1185">Reference proteome</keyword>
<evidence type="ECO:0000313" key="3">
    <source>
        <dbReference type="Proteomes" id="UP000244201"/>
    </source>
</evidence>
<dbReference type="KEGG" id="slk:SLUN_09070"/>
<feature type="transmembrane region" description="Helical" evidence="1">
    <location>
        <begin position="298"/>
        <end position="321"/>
    </location>
</feature>
<evidence type="ECO:0000313" key="2">
    <source>
        <dbReference type="EMBL" id="AVZ72322.1"/>
    </source>
</evidence>
<organism evidence="2 3">
    <name type="scientific">Streptomyces lunaelactis</name>
    <dbReference type="NCBI Taxonomy" id="1535768"/>
    <lineage>
        <taxon>Bacteria</taxon>
        <taxon>Bacillati</taxon>
        <taxon>Actinomycetota</taxon>
        <taxon>Actinomycetes</taxon>
        <taxon>Kitasatosporales</taxon>
        <taxon>Streptomycetaceae</taxon>
        <taxon>Streptomyces</taxon>
    </lineage>
</organism>
<dbReference type="EMBL" id="CP026304">
    <property type="protein sequence ID" value="AVZ72322.1"/>
    <property type="molecule type" value="Genomic_DNA"/>
</dbReference>
<keyword evidence="1" id="KW-0472">Membrane</keyword>
<evidence type="ECO:0008006" key="4">
    <source>
        <dbReference type="Google" id="ProtNLM"/>
    </source>
</evidence>
<dbReference type="RefSeq" id="WP_108148004.1">
    <property type="nucleotide sequence ID" value="NZ_CP026304.1"/>
</dbReference>
<feature type="transmembrane region" description="Helical" evidence="1">
    <location>
        <begin position="21"/>
        <end position="42"/>
    </location>
</feature>
<feature type="transmembrane region" description="Helical" evidence="1">
    <location>
        <begin position="95"/>
        <end position="119"/>
    </location>
</feature>